<sequence length="183" mass="20364">GAIGYQELAENGLFILGEQLRNKDEFETVKKVLEKTMRVKLDIAAMYAREGNAPIERLEAALGSSSAAHVQSIQDALKKIVWTKSMCRMYTLLNRCAEHSEPALLIGETGVGKTTVCQLLALMRDQKLHIINCNQHTETSDLLGGFRPMRDREQALARFVQAAEGFGQSQLFQMCEVAPLQLP</sequence>
<evidence type="ECO:0000256" key="2">
    <source>
        <dbReference type="ARBA" id="ARBA00022840"/>
    </source>
</evidence>
<evidence type="ECO:0000259" key="3">
    <source>
        <dbReference type="Pfam" id="PF07728"/>
    </source>
</evidence>
<dbReference type="AlphaFoldDB" id="A0A8S1JB27"/>
<dbReference type="GO" id="GO:0000055">
    <property type="term" value="P:ribosomal large subunit export from nucleus"/>
    <property type="evidence" value="ECO:0007669"/>
    <property type="project" value="TreeGrafter"/>
</dbReference>
<evidence type="ECO:0000256" key="1">
    <source>
        <dbReference type="ARBA" id="ARBA00022741"/>
    </source>
</evidence>
<keyword evidence="5" id="KW-1185">Reference proteome</keyword>
<dbReference type="EMBL" id="CAJHUC010002678">
    <property type="protein sequence ID" value="CAD7704178.1"/>
    <property type="molecule type" value="Genomic_DNA"/>
</dbReference>
<dbReference type="Gene3D" id="3.40.50.300">
    <property type="entry name" value="P-loop containing nucleotide triphosphate hydrolases"/>
    <property type="match status" value="1"/>
</dbReference>
<dbReference type="PANTHER" id="PTHR48103:SF2">
    <property type="entry name" value="MIDASIN"/>
    <property type="match status" value="1"/>
</dbReference>
<dbReference type="InterPro" id="IPR027417">
    <property type="entry name" value="P-loop_NTPase"/>
</dbReference>
<proteinExistence type="predicted"/>
<dbReference type="GO" id="GO:0000027">
    <property type="term" value="P:ribosomal large subunit assembly"/>
    <property type="evidence" value="ECO:0007669"/>
    <property type="project" value="TreeGrafter"/>
</dbReference>
<reference evidence="4" key="1">
    <citation type="submission" date="2020-12" db="EMBL/GenBank/DDBJ databases">
        <authorList>
            <person name="Iha C."/>
        </authorList>
    </citation>
    <scope>NUCLEOTIDE SEQUENCE</scope>
</reference>
<accession>A0A8S1JB27</accession>
<dbReference type="GO" id="GO:0016887">
    <property type="term" value="F:ATP hydrolysis activity"/>
    <property type="evidence" value="ECO:0007669"/>
    <property type="project" value="InterPro"/>
</dbReference>
<dbReference type="SUPFAM" id="SSF52540">
    <property type="entry name" value="P-loop containing nucleoside triphosphate hydrolases"/>
    <property type="match status" value="1"/>
</dbReference>
<name>A0A8S1JB27_9CHLO</name>
<protein>
    <recommendedName>
        <fullName evidence="3">ATPase dynein-related AAA domain-containing protein</fullName>
    </recommendedName>
</protein>
<dbReference type="OrthoDB" id="5186at2759"/>
<dbReference type="GO" id="GO:0005634">
    <property type="term" value="C:nucleus"/>
    <property type="evidence" value="ECO:0007669"/>
    <property type="project" value="TreeGrafter"/>
</dbReference>
<dbReference type="Pfam" id="PF07728">
    <property type="entry name" value="AAA_5"/>
    <property type="match status" value="1"/>
</dbReference>
<dbReference type="GO" id="GO:0005524">
    <property type="term" value="F:ATP binding"/>
    <property type="evidence" value="ECO:0007669"/>
    <property type="project" value="UniProtKB-KW"/>
</dbReference>
<comment type="caution">
    <text evidence="4">The sequence shown here is derived from an EMBL/GenBank/DDBJ whole genome shotgun (WGS) entry which is preliminary data.</text>
</comment>
<evidence type="ECO:0000313" key="5">
    <source>
        <dbReference type="Proteomes" id="UP000708148"/>
    </source>
</evidence>
<dbReference type="PANTHER" id="PTHR48103">
    <property type="entry name" value="MIDASIN-RELATED"/>
    <property type="match status" value="1"/>
</dbReference>
<dbReference type="GO" id="GO:0030687">
    <property type="term" value="C:preribosome, large subunit precursor"/>
    <property type="evidence" value="ECO:0007669"/>
    <property type="project" value="TreeGrafter"/>
</dbReference>
<evidence type="ECO:0000313" key="4">
    <source>
        <dbReference type="EMBL" id="CAD7704178.1"/>
    </source>
</evidence>
<keyword evidence="2" id="KW-0067">ATP-binding</keyword>
<feature type="non-terminal residue" evidence="4">
    <location>
        <position position="183"/>
    </location>
</feature>
<gene>
    <name evidence="4" type="ORF">OSTQU699_LOCUS9533</name>
</gene>
<dbReference type="Proteomes" id="UP000708148">
    <property type="component" value="Unassembled WGS sequence"/>
</dbReference>
<dbReference type="InterPro" id="IPR011704">
    <property type="entry name" value="ATPase_dyneun-rel_AAA"/>
</dbReference>
<organism evidence="4 5">
    <name type="scientific">Ostreobium quekettii</name>
    <dbReference type="NCBI Taxonomy" id="121088"/>
    <lineage>
        <taxon>Eukaryota</taxon>
        <taxon>Viridiplantae</taxon>
        <taxon>Chlorophyta</taxon>
        <taxon>core chlorophytes</taxon>
        <taxon>Ulvophyceae</taxon>
        <taxon>TCBD clade</taxon>
        <taxon>Bryopsidales</taxon>
        <taxon>Ostreobineae</taxon>
        <taxon>Ostreobiaceae</taxon>
        <taxon>Ostreobium</taxon>
    </lineage>
</organism>
<feature type="domain" description="ATPase dynein-related AAA" evidence="3">
    <location>
        <begin position="103"/>
        <end position="163"/>
    </location>
</feature>
<feature type="non-terminal residue" evidence="4">
    <location>
        <position position="1"/>
    </location>
</feature>
<keyword evidence="1" id="KW-0547">Nucleotide-binding</keyword>